<dbReference type="RefSeq" id="WP_002457570.1">
    <property type="nucleotide sequence ID" value="NZ_CP024408.1"/>
</dbReference>
<sequence length="98" mass="11989">MIENISNDNETEIKDNYINLLNKKLEFDEIQYLKHTYNFLITEMNDVNENEYYSTDFIIKLGQLISNLYHNKNSQNNEYYQEILNDFDKFLKEYINIK</sequence>
<accession>A0A165CX35</accession>
<dbReference type="AlphaFoldDB" id="A0A165CX35"/>
<organism evidence="1">
    <name type="scientific">Staphylococcus epidermidis</name>
    <dbReference type="NCBI Taxonomy" id="1282"/>
    <lineage>
        <taxon>Bacteria</taxon>
        <taxon>Bacillati</taxon>
        <taxon>Bacillota</taxon>
        <taxon>Bacilli</taxon>
        <taxon>Bacillales</taxon>
        <taxon>Staphylococcaceae</taxon>
        <taxon>Staphylococcus</taxon>
    </lineage>
</organism>
<protein>
    <submittedName>
        <fullName evidence="1">Uncharacterized protein</fullName>
    </submittedName>
</protein>
<dbReference type="EMBL" id="KT845956">
    <property type="protein sequence ID" value="AMX28357.1"/>
    <property type="molecule type" value="Genomic_DNA"/>
</dbReference>
<name>A0A165CX35_STAEP</name>
<reference evidence="1" key="1">
    <citation type="submission" date="2015-09" db="EMBL/GenBank/DDBJ databases">
        <title>Characterization of enterotoxigenic Staphylococcus epidermidis isolates from ready to eat food.</title>
        <authorList>
            <person name="Podkowik M."/>
            <person name="Bania J."/>
            <person name="Seo K.-S."/>
        </authorList>
    </citation>
    <scope>NUCLEOTIDE SEQUENCE</scope>
    <source>
        <strain evidence="1">4S-13</strain>
    </source>
</reference>
<proteinExistence type="predicted"/>
<evidence type="ECO:0000313" key="1">
    <source>
        <dbReference type="EMBL" id="AMX28357.1"/>
    </source>
</evidence>